<comment type="caution">
    <text evidence="1">The sequence shown here is derived from an EMBL/GenBank/DDBJ whole genome shotgun (WGS) entry which is preliminary data.</text>
</comment>
<dbReference type="Proteomes" id="UP001060085">
    <property type="component" value="Linkage Group LG04"/>
</dbReference>
<name>A0ACC0B9F7_CATRO</name>
<gene>
    <name evidence="1" type="ORF">M9H77_19111</name>
</gene>
<evidence type="ECO:0000313" key="2">
    <source>
        <dbReference type="Proteomes" id="UP001060085"/>
    </source>
</evidence>
<proteinExistence type="predicted"/>
<organism evidence="1 2">
    <name type="scientific">Catharanthus roseus</name>
    <name type="common">Madagascar periwinkle</name>
    <name type="synonym">Vinca rosea</name>
    <dbReference type="NCBI Taxonomy" id="4058"/>
    <lineage>
        <taxon>Eukaryota</taxon>
        <taxon>Viridiplantae</taxon>
        <taxon>Streptophyta</taxon>
        <taxon>Embryophyta</taxon>
        <taxon>Tracheophyta</taxon>
        <taxon>Spermatophyta</taxon>
        <taxon>Magnoliopsida</taxon>
        <taxon>eudicotyledons</taxon>
        <taxon>Gunneridae</taxon>
        <taxon>Pentapetalae</taxon>
        <taxon>asterids</taxon>
        <taxon>lamiids</taxon>
        <taxon>Gentianales</taxon>
        <taxon>Apocynaceae</taxon>
        <taxon>Rauvolfioideae</taxon>
        <taxon>Vinceae</taxon>
        <taxon>Catharanthinae</taxon>
        <taxon>Catharanthus</taxon>
    </lineage>
</organism>
<protein>
    <submittedName>
        <fullName evidence="1">Uncharacterized protein</fullName>
    </submittedName>
</protein>
<sequence>MAAETPSFKLQPTTPNPATQHVSSSSTQYFTKPIITNLTLTSFTETPEFKVLQNFLHRLLPQGCQWLPDDPTKTQTYYELILVDSNSVEITHTPDRNNPQKIAYSKCTIKKIIKSTEWASIWSTRSFSVPFKPQGYTYQDYRMAWYRTFFKRPFDHSWFFIFHQNCSKDFPIWFYEWWCYFGSLPDILPLIPMLGFQTWMKKMPGPKYVIPVSFFAELRVPWIFCWSYKLDKIHSSIPDFPLSLIREFKIKWWTGYSVEFCSQETVLNFLQTGQKIQKSIRQLPKPATIPTTPAKIQPSPTADSSLSKITTADEEQFQEFLRFKAFQNKMKQITSSLDSSQDSSTDPFGGPCAQDPFDL</sequence>
<keyword evidence="2" id="KW-1185">Reference proteome</keyword>
<dbReference type="EMBL" id="CM044704">
    <property type="protein sequence ID" value="KAI5669258.1"/>
    <property type="molecule type" value="Genomic_DNA"/>
</dbReference>
<reference evidence="2" key="1">
    <citation type="journal article" date="2023" name="Nat. Plants">
        <title>Single-cell RNA sequencing provides a high-resolution roadmap for understanding the multicellular compartmentation of specialized metabolism.</title>
        <authorList>
            <person name="Sun S."/>
            <person name="Shen X."/>
            <person name="Li Y."/>
            <person name="Li Y."/>
            <person name="Wang S."/>
            <person name="Li R."/>
            <person name="Zhang H."/>
            <person name="Shen G."/>
            <person name="Guo B."/>
            <person name="Wei J."/>
            <person name="Xu J."/>
            <person name="St-Pierre B."/>
            <person name="Chen S."/>
            <person name="Sun C."/>
        </authorList>
    </citation>
    <scope>NUCLEOTIDE SEQUENCE [LARGE SCALE GENOMIC DNA]</scope>
</reference>
<evidence type="ECO:0000313" key="1">
    <source>
        <dbReference type="EMBL" id="KAI5669258.1"/>
    </source>
</evidence>
<accession>A0ACC0B9F7</accession>